<evidence type="ECO:0000256" key="1">
    <source>
        <dbReference type="ARBA" id="ARBA00004571"/>
    </source>
</evidence>
<feature type="region of interest" description="Disordered" evidence="8">
    <location>
        <begin position="761"/>
        <end position="782"/>
    </location>
</feature>
<feature type="signal peptide" evidence="9">
    <location>
        <begin position="1"/>
        <end position="25"/>
    </location>
</feature>
<evidence type="ECO:0000256" key="7">
    <source>
        <dbReference type="PROSITE-ProRule" id="PRU01360"/>
    </source>
</evidence>
<name>A0A8X8III5_9BACT</name>
<sequence>MPRFFITACMLCCSCIMFTGKRLYAQSVITTATIQLNINNQPIEQVFSLIEKQTGYRFAYNTDLPELKKRVSYTSGPISLTALLKILLQGTDITYNIIGNQIVLQNNNAADKIVVNGYVKDASTGELLIGADVYLPAQKTGTVSNNYGFYALTVPRNANLEMQVSYVGYRTEDRKLNATRNTAMNIGLMARQDSVLSHVVVTDDKSSENLRLNQLGLVDISTDMLTNAPSVSGTGDVISSVEMQPGVHAGMEGTPGFFVRGGNAGQNLIQLDEATLYNPSHLFEPVSIFNGAVIKRASLLKGGFPASYGDHVSSVLDIAMNDGSNEHFGGVVQAGSIVSGLTLYGPLKKKKASFLVSARRSMLDYLLQAFNVKSNYYSNYAFYDVNAKVNWQFSERDRILLSYYKGEDRNTFQDQPDDTTSITYGNKFGNEVFALRWNHLFSKRLFANTSVMYNNYYQLLSALQDDYFAQLYSGIRDINAKVDFYYYPSQAHRIKGGINFLRQQLFPATFSNKIPPSGNINNIKPDEIPEHLTARVAAYLSDEIRFNNRLNLYLGVRAPVFYSDSIRYTDIEPRVSLRYLVSPATSIKLSYTQMHQYIHLVQSYNASFPAEIWIGSSGMVKPQSAQQYSLGLFNNFSNNSFQASVEVYYKAMENQLLFRGGTSPTVDVSLDSNLIFGKGRSYGAEFFLKKRKGRLTGWLGYSLAYAYQQFDSLNLGREFPFAYDRRHSFYLTGAYTFNKHWRAAANFFAASGRAFTIQTLTTNPPGSTGGNPLYDDDNGSGGGGVPTQTLEVNSYRLAPYDRLDLSLSYKLVKETRTGSREAEWTLSVYNVYAQNNVFFAYRAIDPGTHQAVVKQVSFIPVIPTLSFRYKF</sequence>
<dbReference type="InterPro" id="IPR036942">
    <property type="entry name" value="Beta-barrel_TonB_sf"/>
</dbReference>
<dbReference type="InterPro" id="IPR008969">
    <property type="entry name" value="CarboxyPept-like_regulatory"/>
</dbReference>
<comment type="caution">
    <text evidence="11">The sequence shown here is derived from an EMBL/GenBank/DDBJ whole genome shotgun (WGS) entry which is preliminary data.</text>
</comment>
<evidence type="ECO:0000256" key="4">
    <source>
        <dbReference type="ARBA" id="ARBA00022692"/>
    </source>
</evidence>
<evidence type="ECO:0000256" key="9">
    <source>
        <dbReference type="SAM" id="SignalP"/>
    </source>
</evidence>
<keyword evidence="4 7" id="KW-0812">Transmembrane</keyword>
<gene>
    <name evidence="11" type="ORF">SAMN05444410_11859</name>
</gene>
<organism evidence="11 12">
    <name type="scientific">Hydrobacter penzbergensis</name>
    <dbReference type="NCBI Taxonomy" id="1235997"/>
    <lineage>
        <taxon>Bacteria</taxon>
        <taxon>Pseudomonadati</taxon>
        <taxon>Bacteroidota</taxon>
        <taxon>Chitinophagia</taxon>
        <taxon>Chitinophagales</taxon>
        <taxon>Chitinophagaceae</taxon>
        <taxon>Hydrobacter</taxon>
    </lineage>
</organism>
<evidence type="ECO:0000256" key="2">
    <source>
        <dbReference type="ARBA" id="ARBA00022448"/>
    </source>
</evidence>
<proteinExistence type="inferred from homology"/>
<keyword evidence="2 7" id="KW-0813">Transport</keyword>
<dbReference type="Gene3D" id="2.170.130.10">
    <property type="entry name" value="TonB-dependent receptor, plug domain"/>
    <property type="match status" value="1"/>
</dbReference>
<dbReference type="SUPFAM" id="SSF56935">
    <property type="entry name" value="Porins"/>
    <property type="match status" value="1"/>
</dbReference>
<dbReference type="InterPro" id="IPR037066">
    <property type="entry name" value="Plug_dom_sf"/>
</dbReference>
<keyword evidence="5 7" id="KW-0472">Membrane</keyword>
<dbReference type="Gene3D" id="2.60.40.1120">
    <property type="entry name" value="Carboxypeptidase-like, regulatory domain"/>
    <property type="match status" value="1"/>
</dbReference>
<dbReference type="Gene3D" id="2.40.170.20">
    <property type="entry name" value="TonB-dependent receptor, beta-barrel domain"/>
    <property type="match status" value="1"/>
</dbReference>
<keyword evidence="11" id="KW-0675">Receptor</keyword>
<feature type="chain" id="PRO_5036500736" evidence="9">
    <location>
        <begin position="26"/>
        <end position="871"/>
    </location>
</feature>
<dbReference type="GO" id="GO:0009279">
    <property type="term" value="C:cell outer membrane"/>
    <property type="evidence" value="ECO:0007669"/>
    <property type="project" value="UniProtKB-SubCell"/>
</dbReference>
<evidence type="ECO:0000313" key="11">
    <source>
        <dbReference type="EMBL" id="SDX51760.1"/>
    </source>
</evidence>
<dbReference type="Proteomes" id="UP000198711">
    <property type="component" value="Unassembled WGS sequence"/>
</dbReference>
<dbReference type="AlphaFoldDB" id="A0A8X8III5"/>
<comment type="subcellular location">
    <subcellularLocation>
        <location evidence="1 7">Cell outer membrane</location>
        <topology evidence="1 7">Multi-pass membrane protein</topology>
    </subcellularLocation>
</comment>
<keyword evidence="3 7" id="KW-1134">Transmembrane beta strand</keyword>
<dbReference type="Pfam" id="PF13715">
    <property type="entry name" value="CarbopepD_reg_2"/>
    <property type="match status" value="1"/>
</dbReference>
<dbReference type="EMBL" id="FNNO01000018">
    <property type="protein sequence ID" value="SDX51760.1"/>
    <property type="molecule type" value="Genomic_DNA"/>
</dbReference>
<dbReference type="Gene3D" id="3.55.50.30">
    <property type="match status" value="1"/>
</dbReference>
<evidence type="ECO:0000256" key="3">
    <source>
        <dbReference type="ARBA" id="ARBA00022452"/>
    </source>
</evidence>
<protein>
    <submittedName>
        <fullName evidence="11">Outer membrane receptor proteins, mostly Fe transport</fullName>
    </submittedName>
</protein>
<feature type="domain" description="Secretin/TonB short N-terminal" evidence="10">
    <location>
        <begin position="56"/>
        <end position="107"/>
    </location>
</feature>
<evidence type="ECO:0000256" key="5">
    <source>
        <dbReference type="ARBA" id="ARBA00023136"/>
    </source>
</evidence>
<evidence type="ECO:0000256" key="8">
    <source>
        <dbReference type="SAM" id="MobiDB-lite"/>
    </source>
</evidence>
<keyword evidence="12" id="KW-1185">Reference proteome</keyword>
<evidence type="ECO:0000313" key="12">
    <source>
        <dbReference type="Proteomes" id="UP000198711"/>
    </source>
</evidence>
<dbReference type="InterPro" id="IPR039426">
    <property type="entry name" value="TonB-dep_rcpt-like"/>
</dbReference>
<dbReference type="InterPro" id="IPR011662">
    <property type="entry name" value="Secretin/TonB_short_N"/>
</dbReference>
<keyword evidence="9" id="KW-0732">Signal</keyword>
<evidence type="ECO:0000256" key="6">
    <source>
        <dbReference type="ARBA" id="ARBA00023237"/>
    </source>
</evidence>
<keyword evidence="6 7" id="KW-0998">Cell outer membrane</keyword>
<dbReference type="SUPFAM" id="SSF49464">
    <property type="entry name" value="Carboxypeptidase regulatory domain-like"/>
    <property type="match status" value="1"/>
</dbReference>
<evidence type="ECO:0000259" key="10">
    <source>
        <dbReference type="SMART" id="SM00965"/>
    </source>
</evidence>
<reference evidence="11 12" key="1">
    <citation type="submission" date="2016-10" db="EMBL/GenBank/DDBJ databases">
        <authorList>
            <person name="Varghese N."/>
            <person name="Submissions S."/>
        </authorList>
    </citation>
    <scope>NUCLEOTIDE SEQUENCE [LARGE SCALE GENOMIC DNA]</scope>
    <source>
        <strain evidence="11 12">DSM 25353</strain>
    </source>
</reference>
<dbReference type="SMART" id="SM00965">
    <property type="entry name" value="STN"/>
    <property type="match status" value="1"/>
</dbReference>
<comment type="similarity">
    <text evidence="7">Belongs to the TonB-dependent receptor family.</text>
</comment>
<dbReference type="PROSITE" id="PS52016">
    <property type="entry name" value="TONB_DEPENDENT_REC_3"/>
    <property type="match status" value="1"/>
</dbReference>
<accession>A0A8X8III5</accession>